<dbReference type="PANTHER" id="PTHR22683:SF41">
    <property type="entry name" value="DNA TRANSLOCASE FTSK"/>
    <property type="match status" value="1"/>
</dbReference>
<dbReference type="SUPFAM" id="SSF52540">
    <property type="entry name" value="P-loop containing nucleoside triphosphate hydrolases"/>
    <property type="match status" value="1"/>
</dbReference>
<evidence type="ECO:0000313" key="12">
    <source>
        <dbReference type="EMBL" id="PJC28415.1"/>
    </source>
</evidence>
<proteinExistence type="inferred from homology"/>
<dbReference type="InterPro" id="IPR036390">
    <property type="entry name" value="WH_DNA-bd_sf"/>
</dbReference>
<evidence type="ECO:0000256" key="2">
    <source>
        <dbReference type="ARBA" id="ARBA00006474"/>
    </source>
</evidence>
<dbReference type="InterPro" id="IPR036388">
    <property type="entry name" value="WH-like_DNA-bd_sf"/>
</dbReference>
<dbReference type="GO" id="GO:0005886">
    <property type="term" value="C:plasma membrane"/>
    <property type="evidence" value="ECO:0007669"/>
    <property type="project" value="UniProtKB-ARBA"/>
</dbReference>
<dbReference type="Gene3D" id="1.10.10.10">
    <property type="entry name" value="Winged helix-like DNA-binding domain superfamily/Winged helix DNA-binding domain"/>
    <property type="match status" value="1"/>
</dbReference>
<dbReference type="CDD" id="cd01127">
    <property type="entry name" value="TrwB_TraG_TraD_VirD4"/>
    <property type="match status" value="1"/>
</dbReference>
<evidence type="ECO:0000256" key="7">
    <source>
        <dbReference type="ARBA" id="ARBA00023125"/>
    </source>
</evidence>
<feature type="transmembrane region" description="Helical" evidence="10">
    <location>
        <begin position="86"/>
        <end position="108"/>
    </location>
</feature>
<keyword evidence="8 10" id="KW-0472">Membrane</keyword>
<dbReference type="InterPro" id="IPR003593">
    <property type="entry name" value="AAA+_ATPase"/>
</dbReference>
<evidence type="ECO:0000256" key="9">
    <source>
        <dbReference type="PROSITE-ProRule" id="PRU00289"/>
    </source>
</evidence>
<dbReference type="CDD" id="cd16914">
    <property type="entry name" value="EcfT"/>
    <property type="match status" value="1"/>
</dbReference>
<dbReference type="Pfam" id="PF17854">
    <property type="entry name" value="FtsK_alpha"/>
    <property type="match status" value="1"/>
</dbReference>
<dbReference type="EMBL" id="PFSF01000007">
    <property type="protein sequence ID" value="PJC28415.1"/>
    <property type="molecule type" value="Genomic_DNA"/>
</dbReference>
<comment type="subcellular location">
    <subcellularLocation>
        <location evidence="1">Membrane</location>
        <topology evidence="1">Multi-pass membrane protein</topology>
    </subcellularLocation>
</comment>
<keyword evidence="3 10" id="KW-0812">Transmembrane</keyword>
<dbReference type="PANTHER" id="PTHR22683">
    <property type="entry name" value="SPORULATION PROTEIN RELATED"/>
    <property type="match status" value="1"/>
</dbReference>
<feature type="transmembrane region" description="Helical" evidence="10">
    <location>
        <begin position="51"/>
        <end position="74"/>
    </location>
</feature>
<feature type="transmembrane region" description="Helical" evidence="10">
    <location>
        <begin position="20"/>
        <end position="39"/>
    </location>
</feature>
<protein>
    <submittedName>
        <fullName evidence="12">DNA translocase FtsK</fullName>
    </submittedName>
</protein>
<keyword evidence="7" id="KW-0238">DNA-binding</keyword>
<accession>A0A2M8ETH0</accession>
<dbReference type="AlphaFoldDB" id="A0A2M8ETH0"/>
<evidence type="ECO:0000256" key="8">
    <source>
        <dbReference type="ARBA" id="ARBA00023136"/>
    </source>
</evidence>
<evidence type="ECO:0000256" key="5">
    <source>
        <dbReference type="ARBA" id="ARBA00022840"/>
    </source>
</evidence>
<dbReference type="InterPro" id="IPR041027">
    <property type="entry name" value="FtsK_alpha"/>
</dbReference>
<keyword evidence="4 9" id="KW-0547">Nucleotide-binding</keyword>
<evidence type="ECO:0000259" key="11">
    <source>
        <dbReference type="PROSITE" id="PS50901"/>
    </source>
</evidence>
<dbReference type="InterPro" id="IPR003339">
    <property type="entry name" value="ABC/ECF_trnsptr_transmembrane"/>
</dbReference>
<feature type="domain" description="FtsK" evidence="11">
    <location>
        <begin position="336"/>
        <end position="523"/>
    </location>
</feature>
<comment type="caution">
    <text evidence="12">The sequence shown here is derived from an EMBL/GenBank/DDBJ whole genome shotgun (WGS) entry which is preliminary data.</text>
</comment>
<dbReference type="InterPro" id="IPR002543">
    <property type="entry name" value="FtsK_dom"/>
</dbReference>
<keyword evidence="5 9" id="KW-0067">ATP-binding</keyword>
<dbReference type="Gene3D" id="3.30.980.40">
    <property type="match status" value="1"/>
</dbReference>
<dbReference type="InterPro" id="IPR050206">
    <property type="entry name" value="FtsK/SpoIIIE/SftA"/>
</dbReference>
<dbReference type="GO" id="GO:0005524">
    <property type="term" value="F:ATP binding"/>
    <property type="evidence" value="ECO:0007669"/>
    <property type="project" value="UniProtKB-UniRule"/>
</dbReference>
<dbReference type="Pfam" id="PF01580">
    <property type="entry name" value="FtsK_SpoIIIE"/>
    <property type="match status" value="1"/>
</dbReference>
<dbReference type="Gene3D" id="3.40.50.300">
    <property type="entry name" value="P-loop containing nucleotide triphosphate hydrolases"/>
    <property type="match status" value="1"/>
</dbReference>
<evidence type="ECO:0000256" key="6">
    <source>
        <dbReference type="ARBA" id="ARBA00022989"/>
    </source>
</evidence>
<dbReference type="SMART" id="SM00843">
    <property type="entry name" value="Ftsk_gamma"/>
    <property type="match status" value="1"/>
</dbReference>
<dbReference type="SUPFAM" id="SSF46785">
    <property type="entry name" value="Winged helix' DNA-binding domain"/>
    <property type="match status" value="1"/>
</dbReference>
<evidence type="ECO:0000256" key="4">
    <source>
        <dbReference type="ARBA" id="ARBA00022741"/>
    </source>
</evidence>
<name>A0A2M8ETH0_9BACT</name>
<evidence type="ECO:0000313" key="13">
    <source>
        <dbReference type="Proteomes" id="UP000229816"/>
    </source>
</evidence>
<evidence type="ECO:0000256" key="10">
    <source>
        <dbReference type="SAM" id="Phobius"/>
    </source>
</evidence>
<dbReference type="Pfam" id="PF09397">
    <property type="entry name" value="FtsK_gamma"/>
    <property type="match status" value="1"/>
</dbReference>
<sequence>MAWGRRRKPFRLKLKKTTLYTFSSVTFFMLASIVILSFSRQGKFLAKLYYLLTYYFGWGILILPFLLIVAGLMLARLQWRISRPNVFMGALLMFVSLIGLTRTGLIGFETWQSLSFLISGLGAFLVLLGFVFIGFVVTFNTSLEEILLFLAKMVGVFRKFPARPKFPKGEIPTKLKEFPKPQPELGVELVSNLPTEGQVWEYPSLSLLADTVSGKADRGDIKKNAEVIEKTLESFGVAARVAEVNFGPAVTQYALEIALGTKLSKITALSNDLALALAAPTGQIRIEAPIPGRSLVGVEVPNHTPEFVTLKQMLTSEKMKKAKSKLTVALGLDVSGEPVVADIGRMPHVLIAGSTGSGKSVCINSFITTILYRATPAEVKFILVDPKRVELTQYNGIPHLLTPVIIEPDKVLSALRWAISEMDRRYKLFAEVGARNIDGYNELSGFAALPYILIIVDELADIIFYSPAEVEDAICRIAQMARATGIHLIVSTQRPSVDVITGLIKANISCRIAFNVSSQVDSRVIIDMPGAEKLLGRGDMLYIPPDQAKPTRIQGTLVSEPEIQRIIGFLQKTGVAPQYTEEVTQMPTGMRLGVPGEPEEKDELLDDAVRVVRQYDRASASLLQRRLKVGYARAARIIDQLERLGIVGPAEGAKPREVNLKATEEYLVKQ</sequence>
<dbReference type="SMART" id="SM00382">
    <property type="entry name" value="AAA"/>
    <property type="match status" value="1"/>
</dbReference>
<evidence type="ECO:0000256" key="3">
    <source>
        <dbReference type="ARBA" id="ARBA00022692"/>
    </source>
</evidence>
<dbReference type="PROSITE" id="PS50901">
    <property type="entry name" value="FTSK"/>
    <property type="match status" value="1"/>
</dbReference>
<reference evidence="13" key="1">
    <citation type="submission" date="2017-09" db="EMBL/GenBank/DDBJ databases">
        <title>Depth-based differentiation of microbial function through sediment-hosted aquifers and enrichment of novel symbionts in the deep terrestrial subsurface.</title>
        <authorList>
            <person name="Probst A.J."/>
            <person name="Ladd B."/>
            <person name="Jarett J.K."/>
            <person name="Geller-Mcgrath D.E."/>
            <person name="Sieber C.M.K."/>
            <person name="Emerson J.B."/>
            <person name="Anantharaman K."/>
            <person name="Thomas B.C."/>
            <person name="Malmstrom R."/>
            <person name="Stieglmeier M."/>
            <person name="Klingl A."/>
            <person name="Woyke T."/>
            <person name="Ryan C.M."/>
            <person name="Banfield J.F."/>
        </authorList>
    </citation>
    <scope>NUCLEOTIDE SEQUENCE [LARGE SCALE GENOMIC DNA]</scope>
</reference>
<organism evidence="12 13">
    <name type="scientific">Candidatus Shapirobacteria bacterium CG_4_9_14_0_2_um_filter_39_11</name>
    <dbReference type="NCBI Taxonomy" id="1974478"/>
    <lineage>
        <taxon>Bacteria</taxon>
        <taxon>Candidatus Shapironibacteriota</taxon>
    </lineage>
</organism>
<dbReference type="Proteomes" id="UP000229816">
    <property type="component" value="Unassembled WGS sequence"/>
</dbReference>
<evidence type="ECO:0000256" key="1">
    <source>
        <dbReference type="ARBA" id="ARBA00004141"/>
    </source>
</evidence>
<dbReference type="InterPro" id="IPR018541">
    <property type="entry name" value="Ftsk_gamma"/>
</dbReference>
<gene>
    <name evidence="12" type="ORF">CO054_00325</name>
</gene>
<keyword evidence="6 10" id="KW-1133">Transmembrane helix</keyword>
<feature type="transmembrane region" description="Helical" evidence="10">
    <location>
        <begin position="114"/>
        <end position="139"/>
    </location>
</feature>
<dbReference type="GO" id="GO:0003677">
    <property type="term" value="F:DNA binding"/>
    <property type="evidence" value="ECO:0007669"/>
    <property type="project" value="UniProtKB-KW"/>
</dbReference>
<comment type="similarity">
    <text evidence="2">Belongs to the FtsK/SpoIIIE/SftA family.</text>
</comment>
<dbReference type="InterPro" id="IPR027417">
    <property type="entry name" value="P-loop_NTPase"/>
</dbReference>
<feature type="binding site" evidence="9">
    <location>
        <begin position="353"/>
        <end position="360"/>
    </location>
    <ligand>
        <name>ATP</name>
        <dbReference type="ChEBI" id="CHEBI:30616"/>
    </ligand>
</feature>